<dbReference type="PANTHER" id="PTHR10146">
    <property type="entry name" value="PROLINE SYNTHETASE CO-TRANSCRIBED BACTERIAL HOMOLOG PROTEIN"/>
    <property type="match status" value="1"/>
</dbReference>
<reference evidence="6" key="2">
    <citation type="submission" date="2022-06" db="EMBL/GenBank/DDBJ databases">
        <title>Xiashengella guii gen. nov. sp. nov., a bacterium isolated form anaerobic digestion tank.</title>
        <authorList>
            <person name="Huang H."/>
        </authorList>
    </citation>
    <scope>NUCLEOTIDE SEQUENCE</scope>
    <source>
        <strain evidence="6">Ai-910</strain>
    </source>
</reference>
<keyword evidence="7" id="KW-1185">Reference proteome</keyword>
<dbReference type="Proteomes" id="UP001056426">
    <property type="component" value="Chromosome"/>
</dbReference>
<evidence type="ECO:0000256" key="1">
    <source>
        <dbReference type="ARBA" id="ARBA00022898"/>
    </source>
</evidence>
<comment type="similarity">
    <text evidence="2 4">Belongs to the pyridoxal phosphate-binding protein YggS/PROSC family.</text>
</comment>
<dbReference type="SUPFAM" id="SSF51419">
    <property type="entry name" value="PLP-binding barrel"/>
    <property type="match status" value="1"/>
</dbReference>
<evidence type="ECO:0000256" key="2">
    <source>
        <dbReference type="HAMAP-Rule" id="MF_02087"/>
    </source>
</evidence>
<feature type="domain" description="Alanine racemase N-terminal" evidence="5">
    <location>
        <begin position="3"/>
        <end position="211"/>
    </location>
</feature>
<evidence type="ECO:0000256" key="4">
    <source>
        <dbReference type="RuleBase" id="RU004514"/>
    </source>
</evidence>
<evidence type="ECO:0000313" key="6">
    <source>
        <dbReference type="EMBL" id="URW78561.1"/>
    </source>
</evidence>
<dbReference type="AlphaFoldDB" id="A0A9J6ZLG1"/>
<sequence length="215" mass="24538">MKRDIPGHVKLIAVSKTHPAETVREAYDLGQRVFGENKVQELVSKAEQLPSDIEWHMIGHMQSNKIKYISRFVSLIHGVDSEGLLHKINNEGRKINRVIPCLLQVYIAEEETKFGFSPEELRILHGEGVTSELPFVEICGLMGMATFTDDFNQVRKEFRLLYSLFTELKAGYYKDKPSFREISMGMSNDYKIAIEEGSTMVRIGSALFGDRNYSK</sequence>
<dbReference type="InterPro" id="IPR029066">
    <property type="entry name" value="PLP-binding_barrel"/>
</dbReference>
<comment type="cofactor">
    <cofactor evidence="3">
        <name>pyridoxal 5'-phosphate</name>
        <dbReference type="ChEBI" id="CHEBI:597326"/>
    </cofactor>
</comment>
<keyword evidence="1 2" id="KW-0663">Pyridoxal phosphate</keyword>
<dbReference type="CDD" id="cd00635">
    <property type="entry name" value="PLPDE_III_YBL036c_like"/>
    <property type="match status" value="1"/>
</dbReference>
<dbReference type="Gene3D" id="3.20.20.10">
    <property type="entry name" value="Alanine racemase"/>
    <property type="match status" value="1"/>
</dbReference>
<evidence type="ECO:0000259" key="5">
    <source>
        <dbReference type="Pfam" id="PF01168"/>
    </source>
</evidence>
<dbReference type="Pfam" id="PF01168">
    <property type="entry name" value="Ala_racemase_N"/>
    <property type="match status" value="1"/>
</dbReference>
<protein>
    <recommendedName>
        <fullName evidence="2">Pyridoxal phosphate homeostasis protein</fullName>
        <shortName evidence="2">PLP homeostasis protein</shortName>
    </recommendedName>
</protein>
<dbReference type="PANTHER" id="PTHR10146:SF14">
    <property type="entry name" value="PYRIDOXAL PHOSPHATE HOMEOSTASIS PROTEIN"/>
    <property type="match status" value="1"/>
</dbReference>
<dbReference type="EMBL" id="CP098400">
    <property type="protein sequence ID" value="URW78561.1"/>
    <property type="molecule type" value="Genomic_DNA"/>
</dbReference>
<dbReference type="FunFam" id="3.20.20.10:FF:000018">
    <property type="entry name" value="Pyridoxal phosphate homeostasis protein"/>
    <property type="match status" value="1"/>
</dbReference>
<dbReference type="PIRSF" id="PIRSF004848">
    <property type="entry name" value="YBL036c_PLPDEIII"/>
    <property type="match status" value="1"/>
</dbReference>
<dbReference type="NCBIfam" id="TIGR00044">
    <property type="entry name" value="YggS family pyridoxal phosphate-dependent enzyme"/>
    <property type="match status" value="1"/>
</dbReference>
<dbReference type="InterPro" id="IPR011078">
    <property type="entry name" value="PyrdxlP_homeostasis"/>
</dbReference>
<dbReference type="HAMAP" id="MF_02087">
    <property type="entry name" value="PLP_homeostasis"/>
    <property type="match status" value="1"/>
</dbReference>
<evidence type="ECO:0000256" key="3">
    <source>
        <dbReference type="PIRSR" id="PIRSR004848-1"/>
    </source>
</evidence>
<gene>
    <name evidence="6" type="ORF">M9189_06750</name>
</gene>
<reference evidence="6" key="1">
    <citation type="submission" date="2022-05" db="EMBL/GenBank/DDBJ databases">
        <authorList>
            <person name="Sun X."/>
        </authorList>
    </citation>
    <scope>NUCLEOTIDE SEQUENCE</scope>
    <source>
        <strain evidence="6">Ai-910</strain>
    </source>
</reference>
<dbReference type="InterPro" id="IPR001608">
    <property type="entry name" value="Ala_racemase_N"/>
</dbReference>
<feature type="modified residue" description="N6-(pyridoxal phosphate)lysine" evidence="2 3">
    <location>
        <position position="16"/>
    </location>
</feature>
<dbReference type="KEGG" id="alkq:M9189_06750"/>
<accession>A0A9J6ZLG1</accession>
<name>A0A9J6ZLG1_9BACT</name>
<dbReference type="GO" id="GO:0030170">
    <property type="term" value="F:pyridoxal phosphate binding"/>
    <property type="evidence" value="ECO:0007669"/>
    <property type="project" value="UniProtKB-UniRule"/>
</dbReference>
<organism evidence="6 7">
    <name type="scientific">Xiashengella succiniciproducens</name>
    <dbReference type="NCBI Taxonomy" id="2949635"/>
    <lineage>
        <taxon>Bacteria</taxon>
        <taxon>Pseudomonadati</taxon>
        <taxon>Bacteroidota</taxon>
        <taxon>Bacteroidia</taxon>
        <taxon>Marinilabiliales</taxon>
        <taxon>Marinilabiliaceae</taxon>
        <taxon>Xiashengella</taxon>
    </lineage>
</organism>
<proteinExistence type="inferred from homology"/>
<evidence type="ECO:0000313" key="7">
    <source>
        <dbReference type="Proteomes" id="UP001056426"/>
    </source>
</evidence>
<comment type="function">
    <text evidence="2">Pyridoxal 5'-phosphate (PLP)-binding protein, which is involved in PLP homeostasis.</text>
</comment>